<accession>A0ABU7XEV9</accession>
<name>A0ABU7XEV9_9HYPH</name>
<comment type="caution">
    <text evidence="1">The sequence shown here is derived from an EMBL/GenBank/DDBJ whole genome shotgun (WGS) entry which is preliminary data.</text>
</comment>
<dbReference type="RefSeq" id="WP_332080864.1">
    <property type="nucleotide sequence ID" value="NZ_JAZHYN010000010.1"/>
</dbReference>
<organism evidence="1 2">
    <name type="scientific">Methylocystis borbori</name>
    <dbReference type="NCBI Taxonomy" id="3118750"/>
    <lineage>
        <taxon>Bacteria</taxon>
        <taxon>Pseudomonadati</taxon>
        <taxon>Pseudomonadota</taxon>
        <taxon>Alphaproteobacteria</taxon>
        <taxon>Hyphomicrobiales</taxon>
        <taxon>Methylocystaceae</taxon>
        <taxon>Methylocystis</taxon>
    </lineage>
</organism>
<sequence length="112" mass="12350">MDYILDSASNAPPTEDEVNQVIATSRRRERHRGSRRVPLVEDIATAAHPDGALTARRELEAIRRKVGVRNWELLTAVGIGSDYKEISVAMSVLQGTVRVKVMRLRASLADAA</sequence>
<protein>
    <recommendedName>
        <fullName evidence="3">HTH luxR-type domain-containing protein</fullName>
    </recommendedName>
</protein>
<evidence type="ECO:0000313" key="2">
    <source>
        <dbReference type="Proteomes" id="UP001350748"/>
    </source>
</evidence>
<reference evidence="1 2" key="1">
    <citation type="submission" date="2024-02" db="EMBL/GenBank/DDBJ databases">
        <authorList>
            <person name="Grouzdev D."/>
        </authorList>
    </citation>
    <scope>NUCLEOTIDE SEQUENCE [LARGE SCALE GENOMIC DNA]</scope>
    <source>
        <strain evidence="1 2">9N</strain>
    </source>
</reference>
<proteinExistence type="predicted"/>
<gene>
    <name evidence="1" type="ORF">V3H18_05135</name>
</gene>
<evidence type="ECO:0000313" key="1">
    <source>
        <dbReference type="EMBL" id="MEF3365914.1"/>
    </source>
</evidence>
<dbReference type="Proteomes" id="UP001350748">
    <property type="component" value="Unassembled WGS sequence"/>
</dbReference>
<keyword evidence="2" id="KW-1185">Reference proteome</keyword>
<evidence type="ECO:0008006" key="3">
    <source>
        <dbReference type="Google" id="ProtNLM"/>
    </source>
</evidence>
<dbReference type="EMBL" id="JAZHYN010000010">
    <property type="protein sequence ID" value="MEF3365914.1"/>
    <property type="molecule type" value="Genomic_DNA"/>
</dbReference>